<evidence type="ECO:0000313" key="3">
    <source>
        <dbReference type="Proteomes" id="UP000436088"/>
    </source>
</evidence>
<accession>A0A6A2XIJ6</accession>
<proteinExistence type="predicted"/>
<dbReference type="EMBL" id="VEPZ02001395">
    <property type="protein sequence ID" value="KAE8675633.1"/>
    <property type="molecule type" value="Genomic_DNA"/>
</dbReference>
<evidence type="ECO:0000313" key="2">
    <source>
        <dbReference type="EMBL" id="KAE8675633.1"/>
    </source>
</evidence>
<sequence>MEIVYQPFIDPEFESLVERINAPRVCIDNDTCQRCTVVKCDGSQNLCFDLGCRFAGHCRDRSLGLGLFCICFLFFAKASDTARTDRSSFTKGYFLNRETLVAVLLLIDASVPPRKTDLDCANWLGRNNIPMTFVFTKCDKMKASKGKRPDENIKDFQEPLALVGAFVQHWKSLHPPFYVQFPAVERSEALGELFESILVIAGIHILLVILLGEIVIGLVIGVITGLTDWTEMALEDLSWLVLLSLRCAPCSLLQLLMEQSGLYRLMVIHPSSFGRRAAFGKRLMVNRLRIEDDRAVTPVNPFPLTVNGSNNPFPLTVNGSVTW</sequence>
<dbReference type="Gene3D" id="3.40.50.300">
    <property type="entry name" value="P-loop containing nucleotide triphosphate hydrolases"/>
    <property type="match status" value="1"/>
</dbReference>
<evidence type="ECO:0000256" key="1">
    <source>
        <dbReference type="SAM" id="Phobius"/>
    </source>
</evidence>
<comment type="caution">
    <text evidence="2">The sequence shown here is derived from an EMBL/GenBank/DDBJ whole genome shotgun (WGS) entry which is preliminary data.</text>
</comment>
<keyword evidence="1" id="KW-0812">Transmembrane</keyword>
<keyword evidence="1" id="KW-1133">Transmembrane helix</keyword>
<dbReference type="Proteomes" id="UP000436088">
    <property type="component" value="Unassembled WGS sequence"/>
</dbReference>
<dbReference type="PANTHER" id="PTHR11649">
    <property type="entry name" value="MSS1/TRME-RELATED GTP-BINDING PROTEIN"/>
    <property type="match status" value="1"/>
</dbReference>
<gene>
    <name evidence="2" type="ORF">F3Y22_tig00111650pilonHSYRG00100</name>
</gene>
<dbReference type="SUPFAM" id="SSF52540">
    <property type="entry name" value="P-loop containing nucleoside triphosphate hydrolases"/>
    <property type="match status" value="1"/>
</dbReference>
<organism evidence="2 3">
    <name type="scientific">Hibiscus syriacus</name>
    <name type="common">Rose of Sharon</name>
    <dbReference type="NCBI Taxonomy" id="106335"/>
    <lineage>
        <taxon>Eukaryota</taxon>
        <taxon>Viridiplantae</taxon>
        <taxon>Streptophyta</taxon>
        <taxon>Embryophyta</taxon>
        <taxon>Tracheophyta</taxon>
        <taxon>Spermatophyta</taxon>
        <taxon>Magnoliopsida</taxon>
        <taxon>eudicotyledons</taxon>
        <taxon>Gunneridae</taxon>
        <taxon>Pentapetalae</taxon>
        <taxon>rosids</taxon>
        <taxon>malvids</taxon>
        <taxon>Malvales</taxon>
        <taxon>Malvaceae</taxon>
        <taxon>Malvoideae</taxon>
        <taxon>Hibiscus</taxon>
    </lineage>
</organism>
<dbReference type="AlphaFoldDB" id="A0A6A2XIJ6"/>
<name>A0A6A2XIJ6_HIBSY</name>
<feature type="transmembrane region" description="Helical" evidence="1">
    <location>
        <begin position="197"/>
        <end position="225"/>
    </location>
</feature>
<keyword evidence="1" id="KW-0472">Membrane</keyword>
<dbReference type="InterPro" id="IPR027417">
    <property type="entry name" value="P-loop_NTPase"/>
</dbReference>
<reference evidence="2" key="1">
    <citation type="submission" date="2019-09" db="EMBL/GenBank/DDBJ databases">
        <title>Draft genome information of white flower Hibiscus syriacus.</title>
        <authorList>
            <person name="Kim Y.-M."/>
        </authorList>
    </citation>
    <scope>NUCLEOTIDE SEQUENCE [LARGE SCALE GENOMIC DNA]</scope>
    <source>
        <strain evidence="2">YM2019G1</strain>
    </source>
</reference>
<protein>
    <submittedName>
        <fullName evidence="2">GTP-binding protein</fullName>
    </submittedName>
</protein>
<keyword evidence="3" id="KW-1185">Reference proteome</keyword>
<dbReference type="PANTHER" id="PTHR11649:SF75">
    <property type="entry name" value="PROTEIN, PUTATIVE, EXPRESSED-RELATED"/>
    <property type="match status" value="1"/>
</dbReference>